<feature type="active site" description="Proton donor/acceptor" evidence="10">
    <location>
        <position position="269"/>
    </location>
</feature>
<dbReference type="RefSeq" id="WP_018660590.1">
    <property type="nucleotide sequence ID" value="NZ_HF952018.1"/>
</dbReference>
<keyword evidence="6 9" id="KW-0119">Carbohydrate metabolism</keyword>
<dbReference type="CDD" id="cd00854">
    <property type="entry name" value="NagA"/>
    <property type="match status" value="1"/>
</dbReference>
<dbReference type="AlphaFoldDB" id="R7RQ68"/>
<feature type="binding site" evidence="11">
    <location>
        <position position="246"/>
    </location>
    <ligand>
        <name>substrate</name>
    </ligand>
</feature>
<comment type="cofactor">
    <cofactor evidence="12">
        <name>a divalent metal cation</name>
        <dbReference type="ChEBI" id="CHEBI:60240"/>
    </cofactor>
    <text evidence="12">Binds 1 divalent metal cation per subunit.</text>
</comment>
<evidence type="ECO:0000256" key="12">
    <source>
        <dbReference type="PIRSR" id="PIRSR038994-3"/>
    </source>
</evidence>
<dbReference type="GO" id="GO:0008448">
    <property type="term" value="F:N-acetylglucosamine-6-phosphate deacetylase activity"/>
    <property type="evidence" value="ECO:0007669"/>
    <property type="project" value="UniProtKB-EC"/>
</dbReference>
<dbReference type="InterPro" id="IPR003764">
    <property type="entry name" value="GlcNAc_6-P_deAcase"/>
</dbReference>
<feature type="domain" description="Amidohydrolase-related" evidence="13">
    <location>
        <begin position="50"/>
        <end position="375"/>
    </location>
</feature>
<evidence type="ECO:0000256" key="11">
    <source>
        <dbReference type="PIRSR" id="PIRSR038994-2"/>
    </source>
</evidence>
<sequence>MKAIIGGKLVTKDQILYGKAVIFQDRIVDIVDEDCINKSNFEIINAQGNYVSPGFIDIHVHGLGGYDTMDATFEALDNMSKTAAKCGVTAFLPTTMTMPISDIYRALDNVIKNKDMVSGAKVLGIHLEGPFINKKYKGAQNEKYILKPCFDYIQKYIDVVKIITLAPECDEGFKFIDYLSRNYDVVLSMGHTNTDYNTAVESIKTGITHATHTFNAMSSFNHREPGAVGAVFNTDITCEIIADFVHVHPEAMRLLLKIKGTDKVVLITDSMRAGCMDEGVYDLGGQKVYVDKTSAMLEDGTLAGSILTLNNAVYNVKNKLGINIVDAVKMASLNPAKVIKEDSRIGSIEIGKNADIIIFDEDIDIKLTIINGKIIFKA</sequence>
<feature type="binding site" evidence="11">
    <location>
        <position position="223"/>
    </location>
    <ligand>
        <name>substrate</name>
    </ligand>
</feature>
<dbReference type="FunFam" id="3.20.20.140:FF:000004">
    <property type="entry name" value="N-acetylglucosamine-6-phosphate deacetylase"/>
    <property type="match status" value="1"/>
</dbReference>
<organism evidence="14 15">
    <name type="scientific">Thermobrachium celere DSM 8682</name>
    <dbReference type="NCBI Taxonomy" id="941824"/>
    <lineage>
        <taxon>Bacteria</taxon>
        <taxon>Bacillati</taxon>
        <taxon>Bacillota</taxon>
        <taxon>Clostridia</taxon>
        <taxon>Eubacteriales</taxon>
        <taxon>Clostridiaceae</taxon>
        <taxon>Thermobrachium</taxon>
    </lineage>
</organism>
<evidence type="ECO:0000313" key="14">
    <source>
        <dbReference type="EMBL" id="CDF57438.1"/>
    </source>
</evidence>
<evidence type="ECO:0000259" key="13">
    <source>
        <dbReference type="Pfam" id="PF01979"/>
    </source>
</evidence>
<evidence type="ECO:0000256" key="2">
    <source>
        <dbReference type="ARBA" id="ARBA00011899"/>
    </source>
</evidence>
<evidence type="ECO:0000256" key="6">
    <source>
        <dbReference type="ARBA" id="ARBA00023277"/>
    </source>
</evidence>
<dbReference type="PANTHER" id="PTHR11113:SF14">
    <property type="entry name" value="N-ACETYLGLUCOSAMINE-6-PHOSPHATE DEACETYLASE"/>
    <property type="match status" value="1"/>
</dbReference>
<dbReference type="InterPro" id="IPR011059">
    <property type="entry name" value="Metal-dep_hydrolase_composite"/>
</dbReference>
<comment type="catalytic activity">
    <reaction evidence="7">
        <text>N-acetyl-D-glucosamine 6-phosphate + H2O = D-glucosamine 6-phosphate + acetate</text>
        <dbReference type="Rhea" id="RHEA:22936"/>
        <dbReference type="ChEBI" id="CHEBI:15377"/>
        <dbReference type="ChEBI" id="CHEBI:30089"/>
        <dbReference type="ChEBI" id="CHEBI:57513"/>
        <dbReference type="ChEBI" id="CHEBI:58725"/>
        <dbReference type="EC" id="3.5.1.25"/>
    </reaction>
</comment>
<dbReference type="InterPro" id="IPR032466">
    <property type="entry name" value="Metal_Hydrolase"/>
</dbReference>
<keyword evidence="4 12" id="KW-0479">Metal-binding</keyword>
<dbReference type="Pfam" id="PF01979">
    <property type="entry name" value="Amidohydro_1"/>
    <property type="match status" value="1"/>
</dbReference>
<dbReference type="NCBIfam" id="TIGR00221">
    <property type="entry name" value="nagA"/>
    <property type="match status" value="1"/>
</dbReference>
<keyword evidence="5 9" id="KW-0378">Hydrolase</keyword>
<feature type="binding site" evidence="11">
    <location>
        <position position="139"/>
    </location>
    <ligand>
        <name>substrate</name>
    </ligand>
</feature>
<dbReference type="InterPro" id="IPR006680">
    <property type="entry name" value="Amidohydro-rel"/>
</dbReference>
<feature type="binding site" evidence="12">
    <location>
        <position position="128"/>
    </location>
    <ligand>
        <name>Zn(2+)</name>
        <dbReference type="ChEBI" id="CHEBI:29105"/>
    </ligand>
</feature>
<name>R7RQ68_9CLOT</name>
<evidence type="ECO:0000256" key="5">
    <source>
        <dbReference type="ARBA" id="ARBA00022801"/>
    </source>
</evidence>
<gene>
    <name evidence="14" type="ORF">TCEL_01352</name>
</gene>
<evidence type="ECO:0000256" key="4">
    <source>
        <dbReference type="ARBA" id="ARBA00022723"/>
    </source>
</evidence>
<dbReference type="eggNOG" id="COG1820">
    <property type="taxonomic scope" value="Bacteria"/>
</dbReference>
<dbReference type="GO" id="GO:0046872">
    <property type="term" value="F:metal ion binding"/>
    <property type="evidence" value="ECO:0007669"/>
    <property type="project" value="UniProtKB-KW"/>
</dbReference>
<feature type="binding site" evidence="11">
    <location>
        <begin position="215"/>
        <end position="216"/>
    </location>
    <ligand>
        <name>substrate</name>
    </ligand>
</feature>
<evidence type="ECO:0000313" key="15">
    <source>
        <dbReference type="Proteomes" id="UP000014923"/>
    </source>
</evidence>
<dbReference type="PANTHER" id="PTHR11113">
    <property type="entry name" value="N-ACETYLGLUCOSAMINE-6-PHOSPHATE DEACETYLASE"/>
    <property type="match status" value="1"/>
</dbReference>
<accession>R7RQ68</accession>
<dbReference type="SUPFAM" id="SSF51338">
    <property type="entry name" value="Composite domain of metallo-dependent hydrolases"/>
    <property type="match status" value="1"/>
</dbReference>
<dbReference type="SUPFAM" id="SSF51556">
    <property type="entry name" value="Metallo-dependent hydrolases"/>
    <property type="match status" value="1"/>
</dbReference>
<dbReference type="OrthoDB" id="9776488at2"/>
<dbReference type="HOGENOM" id="CLU_032482_2_1_9"/>
<dbReference type="Gene3D" id="2.30.40.10">
    <property type="entry name" value="Urease, subunit C, domain 1"/>
    <property type="match status" value="1"/>
</dbReference>
<keyword evidence="15" id="KW-1185">Reference proteome</keyword>
<dbReference type="EMBL" id="CAVN010000087">
    <property type="protein sequence ID" value="CDF57438.1"/>
    <property type="molecule type" value="Genomic_DNA"/>
</dbReference>
<dbReference type="Proteomes" id="UP000014923">
    <property type="component" value="Unassembled WGS sequence"/>
</dbReference>
<feature type="binding site" evidence="12">
    <location>
        <position position="191"/>
    </location>
    <ligand>
        <name>Zn(2+)</name>
        <dbReference type="ChEBI" id="CHEBI:29105"/>
    </ligand>
</feature>
<evidence type="ECO:0000256" key="3">
    <source>
        <dbReference type="ARBA" id="ARBA00018029"/>
    </source>
</evidence>
<comment type="similarity">
    <text evidence="1 9">Belongs to the metallo-dependent hydrolases superfamily. NagA family.</text>
</comment>
<proteinExistence type="inferred from homology"/>
<evidence type="ECO:0000256" key="10">
    <source>
        <dbReference type="PIRSR" id="PIRSR038994-1"/>
    </source>
</evidence>
<comment type="pathway">
    <text evidence="8">Amino-sugar metabolism; N-acetylneuraminate degradation; D-fructose 6-phosphate from N-acetylneuraminate: step 4/5.</text>
</comment>
<comment type="caution">
    <text evidence="14">The sequence shown here is derived from an EMBL/GenBank/DDBJ whole genome shotgun (WGS) entry which is preliminary data.</text>
</comment>
<feature type="binding site" evidence="12">
    <location>
        <position position="212"/>
    </location>
    <ligand>
        <name>Zn(2+)</name>
        <dbReference type="ChEBI" id="CHEBI:29105"/>
    </ligand>
</feature>
<dbReference type="EC" id="3.5.1.25" evidence="2"/>
<dbReference type="Gene3D" id="3.20.20.140">
    <property type="entry name" value="Metal-dependent hydrolases"/>
    <property type="match status" value="1"/>
</dbReference>
<evidence type="ECO:0000256" key="7">
    <source>
        <dbReference type="ARBA" id="ARBA00047647"/>
    </source>
</evidence>
<evidence type="ECO:0000256" key="1">
    <source>
        <dbReference type="ARBA" id="ARBA00010716"/>
    </source>
</evidence>
<protein>
    <recommendedName>
        <fullName evidence="3">N-acetylglucosamine-6-phosphate deacetylase</fullName>
        <ecNumber evidence="2">3.5.1.25</ecNumber>
    </recommendedName>
</protein>
<reference evidence="14" key="1">
    <citation type="submission" date="2013-03" db="EMBL/GenBank/DDBJ databases">
        <title>Draft genome sequence of the hydrogen-ethanol-producing anaerobic alkalithermophilic Caloramator celere.</title>
        <authorList>
            <person name="Ciranna A."/>
            <person name="Larjo A."/>
            <person name="Kivisto A."/>
            <person name="Santala V."/>
            <person name="Roos C."/>
            <person name="Karp M."/>
        </authorList>
    </citation>
    <scope>NUCLEOTIDE SEQUENCE [LARGE SCALE GENOMIC DNA]</scope>
    <source>
        <strain evidence="14">DSM 8682</strain>
    </source>
</reference>
<feature type="binding site" evidence="11">
    <location>
        <begin position="302"/>
        <end position="304"/>
    </location>
    <ligand>
        <name>substrate</name>
    </ligand>
</feature>
<dbReference type="GO" id="GO:0006046">
    <property type="term" value="P:N-acetylglucosamine catabolic process"/>
    <property type="evidence" value="ECO:0007669"/>
    <property type="project" value="TreeGrafter"/>
</dbReference>
<evidence type="ECO:0000256" key="8">
    <source>
        <dbReference type="ARBA" id="ARBA00060590"/>
    </source>
</evidence>
<evidence type="ECO:0000256" key="9">
    <source>
        <dbReference type="PIRNR" id="PIRNR038994"/>
    </source>
</evidence>
<dbReference type="PIRSF" id="PIRSF038994">
    <property type="entry name" value="NagA"/>
    <property type="match status" value="1"/>
</dbReference>